<comment type="similarity">
    <text evidence="4">Belongs to the peptidase C56 family. HSP31-like subfamily.</text>
</comment>
<sequence length="231" mass="25081">MSPPKILVVLTSHSQLGSTSKKTGWYLSEFSHPHHVFESASAEITVASPLGGTAPLDPSSIDAAKDDSVSVNFHQSKSSLWENTTPLKEFLGKAKEFDAIFYPGGHGPMFDLATDETSQQLIKEFWEEGKVVGAVCHGPAVFVNVKLDDGKYLVEGKRVAAFSDEEEKQIGLDKEMPFLLETELKKKGGKYESSEDGPWGEKVVVDGKLVTGQNPKSAKGVGEEIMKLIGK</sequence>
<feature type="domain" description="DJ-1/PfpI" evidence="6">
    <location>
        <begin position="28"/>
        <end position="227"/>
    </location>
</feature>
<keyword evidence="8" id="KW-1185">Reference proteome</keyword>
<evidence type="ECO:0000313" key="7">
    <source>
        <dbReference type="EMBL" id="KAK4226604.1"/>
    </source>
</evidence>
<evidence type="ECO:0000256" key="4">
    <source>
        <dbReference type="ARBA" id="ARBA00038493"/>
    </source>
</evidence>
<dbReference type="SUPFAM" id="SSF52317">
    <property type="entry name" value="Class I glutamine amidotransferase-like"/>
    <property type="match status" value="1"/>
</dbReference>
<evidence type="ECO:0000256" key="1">
    <source>
        <dbReference type="ARBA" id="ARBA00013134"/>
    </source>
</evidence>
<evidence type="ECO:0000313" key="8">
    <source>
        <dbReference type="Proteomes" id="UP001301958"/>
    </source>
</evidence>
<dbReference type="InterPro" id="IPR050325">
    <property type="entry name" value="Prot/Nucl_acid_deglycase"/>
</dbReference>
<comment type="caution">
    <text evidence="7">The sequence shown here is derived from an EMBL/GenBank/DDBJ whole genome shotgun (WGS) entry which is preliminary data.</text>
</comment>
<dbReference type="CDD" id="cd03141">
    <property type="entry name" value="GATase1_Hsp31_like"/>
    <property type="match status" value="1"/>
</dbReference>
<dbReference type="EC" id="4.2.1.130" evidence="1"/>
<gene>
    <name evidence="7" type="ORF">QBC38DRAFT_222273</name>
</gene>
<dbReference type="InterPro" id="IPR002818">
    <property type="entry name" value="DJ-1/PfpI"/>
</dbReference>
<dbReference type="PANTHER" id="PTHR48094">
    <property type="entry name" value="PROTEIN/NUCLEIC ACID DEGLYCASE DJ-1-RELATED"/>
    <property type="match status" value="1"/>
</dbReference>
<evidence type="ECO:0000256" key="5">
    <source>
        <dbReference type="ARBA" id="ARBA00048082"/>
    </source>
</evidence>
<evidence type="ECO:0000256" key="2">
    <source>
        <dbReference type="ARBA" id="ARBA00023016"/>
    </source>
</evidence>
<keyword evidence="3" id="KW-0456">Lyase</keyword>
<protein>
    <recommendedName>
        <fullName evidence="1">D-lactate dehydratase</fullName>
        <ecNumber evidence="1">4.2.1.130</ecNumber>
    </recommendedName>
</protein>
<dbReference type="GO" id="GO:0019243">
    <property type="term" value="P:methylglyoxal catabolic process to D-lactate via S-lactoyl-glutathione"/>
    <property type="evidence" value="ECO:0007669"/>
    <property type="project" value="TreeGrafter"/>
</dbReference>
<dbReference type="PANTHER" id="PTHR48094:SF11">
    <property type="entry name" value="GLUTATHIONE-INDEPENDENT GLYOXALASE HSP31-RELATED"/>
    <property type="match status" value="1"/>
</dbReference>
<dbReference type="GO" id="GO:0005737">
    <property type="term" value="C:cytoplasm"/>
    <property type="evidence" value="ECO:0007669"/>
    <property type="project" value="TreeGrafter"/>
</dbReference>
<dbReference type="AlphaFoldDB" id="A0AAN7BNI0"/>
<reference evidence="7" key="2">
    <citation type="submission" date="2023-05" db="EMBL/GenBank/DDBJ databases">
        <authorList>
            <consortium name="Lawrence Berkeley National Laboratory"/>
            <person name="Steindorff A."/>
            <person name="Hensen N."/>
            <person name="Bonometti L."/>
            <person name="Westerberg I."/>
            <person name="Brannstrom I.O."/>
            <person name="Guillou S."/>
            <person name="Cros-Aarteil S."/>
            <person name="Calhoun S."/>
            <person name="Haridas S."/>
            <person name="Kuo A."/>
            <person name="Mondo S."/>
            <person name="Pangilinan J."/>
            <person name="Riley R."/>
            <person name="Labutti K."/>
            <person name="Andreopoulos B."/>
            <person name="Lipzen A."/>
            <person name="Chen C."/>
            <person name="Yanf M."/>
            <person name="Daum C."/>
            <person name="Ng V."/>
            <person name="Clum A."/>
            <person name="Ohm R."/>
            <person name="Martin F."/>
            <person name="Silar P."/>
            <person name="Natvig D."/>
            <person name="Lalanne C."/>
            <person name="Gautier V."/>
            <person name="Ament-Velasquez S.L."/>
            <person name="Kruys A."/>
            <person name="Hutchinson M.I."/>
            <person name="Powell A.J."/>
            <person name="Barry K."/>
            <person name="Miller A.N."/>
            <person name="Grigoriev I.V."/>
            <person name="Debuchy R."/>
            <person name="Gladieux P."/>
            <person name="Thoren M.H."/>
            <person name="Johannesson H."/>
        </authorList>
    </citation>
    <scope>NUCLEOTIDE SEQUENCE</scope>
    <source>
        <strain evidence="7">CBS 990.96</strain>
    </source>
</reference>
<dbReference type="EMBL" id="MU865345">
    <property type="protein sequence ID" value="KAK4226604.1"/>
    <property type="molecule type" value="Genomic_DNA"/>
</dbReference>
<reference evidence="7" key="1">
    <citation type="journal article" date="2023" name="Mol. Phylogenet. Evol.">
        <title>Genome-scale phylogeny and comparative genomics of the fungal order Sordariales.</title>
        <authorList>
            <person name="Hensen N."/>
            <person name="Bonometti L."/>
            <person name="Westerberg I."/>
            <person name="Brannstrom I.O."/>
            <person name="Guillou S."/>
            <person name="Cros-Aarteil S."/>
            <person name="Calhoun S."/>
            <person name="Haridas S."/>
            <person name="Kuo A."/>
            <person name="Mondo S."/>
            <person name="Pangilinan J."/>
            <person name="Riley R."/>
            <person name="LaButti K."/>
            <person name="Andreopoulos B."/>
            <person name="Lipzen A."/>
            <person name="Chen C."/>
            <person name="Yan M."/>
            <person name="Daum C."/>
            <person name="Ng V."/>
            <person name="Clum A."/>
            <person name="Steindorff A."/>
            <person name="Ohm R.A."/>
            <person name="Martin F."/>
            <person name="Silar P."/>
            <person name="Natvig D.O."/>
            <person name="Lalanne C."/>
            <person name="Gautier V."/>
            <person name="Ament-Velasquez S.L."/>
            <person name="Kruys A."/>
            <person name="Hutchinson M.I."/>
            <person name="Powell A.J."/>
            <person name="Barry K."/>
            <person name="Miller A.N."/>
            <person name="Grigoriev I.V."/>
            <person name="Debuchy R."/>
            <person name="Gladieux P."/>
            <person name="Hiltunen Thoren M."/>
            <person name="Johannesson H."/>
        </authorList>
    </citation>
    <scope>NUCLEOTIDE SEQUENCE</scope>
    <source>
        <strain evidence="7">CBS 990.96</strain>
    </source>
</reference>
<organism evidence="7 8">
    <name type="scientific">Podospora fimiseda</name>
    <dbReference type="NCBI Taxonomy" id="252190"/>
    <lineage>
        <taxon>Eukaryota</taxon>
        <taxon>Fungi</taxon>
        <taxon>Dikarya</taxon>
        <taxon>Ascomycota</taxon>
        <taxon>Pezizomycotina</taxon>
        <taxon>Sordariomycetes</taxon>
        <taxon>Sordariomycetidae</taxon>
        <taxon>Sordariales</taxon>
        <taxon>Podosporaceae</taxon>
        <taxon>Podospora</taxon>
    </lineage>
</organism>
<dbReference type="Gene3D" id="3.40.50.880">
    <property type="match status" value="1"/>
</dbReference>
<evidence type="ECO:0000256" key="3">
    <source>
        <dbReference type="ARBA" id="ARBA00023239"/>
    </source>
</evidence>
<keyword evidence="7" id="KW-0315">Glutamine amidotransferase</keyword>
<dbReference type="GO" id="GO:0019172">
    <property type="term" value="F:glyoxalase III activity"/>
    <property type="evidence" value="ECO:0007669"/>
    <property type="project" value="UniProtKB-EC"/>
</dbReference>
<name>A0AAN7BNI0_9PEZI</name>
<accession>A0AAN7BNI0</accession>
<proteinExistence type="inferred from homology"/>
<dbReference type="Proteomes" id="UP001301958">
    <property type="component" value="Unassembled WGS sequence"/>
</dbReference>
<evidence type="ECO:0000259" key="6">
    <source>
        <dbReference type="Pfam" id="PF01965"/>
    </source>
</evidence>
<comment type="catalytic activity">
    <reaction evidence="5">
        <text>methylglyoxal + H2O = (R)-lactate + H(+)</text>
        <dbReference type="Rhea" id="RHEA:27754"/>
        <dbReference type="ChEBI" id="CHEBI:15377"/>
        <dbReference type="ChEBI" id="CHEBI:15378"/>
        <dbReference type="ChEBI" id="CHEBI:16004"/>
        <dbReference type="ChEBI" id="CHEBI:17158"/>
        <dbReference type="EC" id="4.2.1.130"/>
    </reaction>
</comment>
<dbReference type="Pfam" id="PF01965">
    <property type="entry name" value="DJ-1_PfpI"/>
    <property type="match status" value="1"/>
</dbReference>
<keyword evidence="2" id="KW-0346">Stress response</keyword>
<dbReference type="InterPro" id="IPR029062">
    <property type="entry name" value="Class_I_gatase-like"/>
</dbReference>